<keyword evidence="3" id="KW-1185">Reference proteome</keyword>
<reference evidence="2" key="1">
    <citation type="journal article" date="2021" name="Front. Microbiol.">
        <title>Comprehensive Comparative Genomics and Phenotyping of Methylobacterium Species.</title>
        <authorList>
            <person name="Alessa O."/>
            <person name="Ogura Y."/>
            <person name="Fujitani Y."/>
            <person name="Takami H."/>
            <person name="Hayashi T."/>
            <person name="Sahin N."/>
            <person name="Tani A."/>
        </authorList>
    </citation>
    <scope>NUCLEOTIDE SEQUENCE</scope>
    <source>
        <strain evidence="2">DSM 19015</strain>
    </source>
</reference>
<organism evidence="2 3">
    <name type="scientific">Methylobacterium iners</name>
    <dbReference type="NCBI Taxonomy" id="418707"/>
    <lineage>
        <taxon>Bacteria</taxon>
        <taxon>Pseudomonadati</taxon>
        <taxon>Pseudomonadota</taxon>
        <taxon>Alphaproteobacteria</taxon>
        <taxon>Hyphomicrobiales</taxon>
        <taxon>Methylobacteriaceae</taxon>
        <taxon>Methylobacterium</taxon>
    </lineage>
</organism>
<keyword evidence="1" id="KW-0732">Signal</keyword>
<evidence type="ECO:0000313" key="2">
    <source>
        <dbReference type="EMBL" id="GJD97448.1"/>
    </source>
</evidence>
<accession>A0ABQ4S2T9</accession>
<dbReference type="Proteomes" id="UP001055125">
    <property type="component" value="Unassembled WGS sequence"/>
</dbReference>
<feature type="chain" id="PRO_5046338645" evidence="1">
    <location>
        <begin position="20"/>
        <end position="80"/>
    </location>
</feature>
<protein>
    <submittedName>
        <fullName evidence="2">Uncharacterized protein</fullName>
    </submittedName>
</protein>
<gene>
    <name evidence="2" type="ORF">OCOJLMKI_4679</name>
</gene>
<evidence type="ECO:0000256" key="1">
    <source>
        <dbReference type="SAM" id="SignalP"/>
    </source>
</evidence>
<feature type="signal peptide" evidence="1">
    <location>
        <begin position="1"/>
        <end position="19"/>
    </location>
</feature>
<evidence type="ECO:0000313" key="3">
    <source>
        <dbReference type="Proteomes" id="UP001055125"/>
    </source>
</evidence>
<name>A0ABQ4S2T9_9HYPH</name>
<sequence length="80" mass="8313">MTLAFIALAALLLLALAFAAGSRPALGPVDRDAILADLIDDAFAAVEAGAATRPPFLPREAWRILTESHPTGERAMGDVA</sequence>
<proteinExistence type="predicted"/>
<comment type="caution">
    <text evidence="2">The sequence shown here is derived from an EMBL/GenBank/DDBJ whole genome shotgun (WGS) entry which is preliminary data.</text>
</comment>
<dbReference type="EMBL" id="BPQP01000089">
    <property type="protein sequence ID" value="GJD97448.1"/>
    <property type="molecule type" value="Genomic_DNA"/>
</dbReference>
<reference evidence="2" key="2">
    <citation type="submission" date="2021-08" db="EMBL/GenBank/DDBJ databases">
        <authorList>
            <person name="Tani A."/>
            <person name="Ola A."/>
            <person name="Ogura Y."/>
            <person name="Katsura K."/>
            <person name="Hayashi T."/>
        </authorList>
    </citation>
    <scope>NUCLEOTIDE SEQUENCE</scope>
    <source>
        <strain evidence="2">DSM 19015</strain>
    </source>
</reference>
<dbReference type="RefSeq" id="WP_238246509.1">
    <property type="nucleotide sequence ID" value="NZ_BPQP01000089.1"/>
</dbReference>